<dbReference type="Proteomes" id="UP000701801">
    <property type="component" value="Unassembled WGS sequence"/>
</dbReference>
<protein>
    <submittedName>
        <fullName evidence="1">Uncharacterized protein</fullName>
    </submittedName>
</protein>
<evidence type="ECO:0000313" key="2">
    <source>
        <dbReference type="Proteomes" id="UP000701801"/>
    </source>
</evidence>
<gene>
    <name evidence="1" type="ORF">HYALB_00012575</name>
</gene>
<name>A0A9N9LMS2_9HELO</name>
<comment type="caution">
    <text evidence="1">The sequence shown here is derived from an EMBL/GenBank/DDBJ whole genome shotgun (WGS) entry which is preliminary data.</text>
</comment>
<evidence type="ECO:0000313" key="1">
    <source>
        <dbReference type="EMBL" id="CAG8976578.1"/>
    </source>
</evidence>
<keyword evidence="2" id="KW-1185">Reference proteome</keyword>
<sequence>MGIKSFIEVDRSEVGRLAGLARDTLKLGVGLPNTVDLNHKKSSSLAKQMSIWYVTTKNQRK</sequence>
<dbReference type="EMBL" id="CAJVRM010000183">
    <property type="protein sequence ID" value="CAG8976578.1"/>
    <property type="molecule type" value="Genomic_DNA"/>
</dbReference>
<dbReference type="AlphaFoldDB" id="A0A9N9LMS2"/>
<reference evidence="1" key="1">
    <citation type="submission" date="2021-07" db="EMBL/GenBank/DDBJ databases">
        <authorList>
            <person name="Durling M."/>
        </authorList>
    </citation>
    <scope>NUCLEOTIDE SEQUENCE</scope>
</reference>
<accession>A0A9N9LMS2</accession>
<proteinExistence type="predicted"/>
<organism evidence="1 2">
    <name type="scientific">Hymenoscyphus albidus</name>
    <dbReference type="NCBI Taxonomy" id="595503"/>
    <lineage>
        <taxon>Eukaryota</taxon>
        <taxon>Fungi</taxon>
        <taxon>Dikarya</taxon>
        <taxon>Ascomycota</taxon>
        <taxon>Pezizomycotina</taxon>
        <taxon>Leotiomycetes</taxon>
        <taxon>Helotiales</taxon>
        <taxon>Helotiaceae</taxon>
        <taxon>Hymenoscyphus</taxon>
    </lineage>
</organism>